<accession>A0A8H6TNP8</accession>
<dbReference type="Proteomes" id="UP000613580">
    <property type="component" value="Unassembled WGS sequence"/>
</dbReference>
<keyword evidence="7" id="KW-0653">Protein transport</keyword>
<keyword evidence="6" id="KW-0999">Mitochondrion inner membrane</keyword>
<evidence type="ECO:0000256" key="8">
    <source>
        <dbReference type="ARBA" id="ARBA00022989"/>
    </source>
</evidence>
<keyword evidence="4" id="KW-0813">Transport</keyword>
<feature type="compositionally biased region" description="Basic and acidic residues" evidence="12">
    <location>
        <begin position="355"/>
        <end position="365"/>
    </location>
</feature>
<dbReference type="InterPro" id="IPR021056">
    <property type="entry name" value="Mt_import_IM_translocase_Tim54"/>
</dbReference>
<evidence type="ECO:0000256" key="9">
    <source>
        <dbReference type="ARBA" id="ARBA00023010"/>
    </source>
</evidence>
<keyword evidence="14" id="KW-1185">Reference proteome</keyword>
<comment type="similarity">
    <text evidence="2">Belongs to the TIM54 family.</text>
</comment>
<organism evidence="13 14">
    <name type="scientific">Mycena chlorophos</name>
    <name type="common">Agaric fungus</name>
    <name type="synonym">Agaricus chlorophos</name>
    <dbReference type="NCBI Taxonomy" id="658473"/>
    <lineage>
        <taxon>Eukaryota</taxon>
        <taxon>Fungi</taxon>
        <taxon>Dikarya</taxon>
        <taxon>Basidiomycota</taxon>
        <taxon>Agaricomycotina</taxon>
        <taxon>Agaricomycetes</taxon>
        <taxon>Agaricomycetidae</taxon>
        <taxon>Agaricales</taxon>
        <taxon>Marasmiineae</taxon>
        <taxon>Mycenaceae</taxon>
        <taxon>Mycena</taxon>
    </lineage>
</organism>
<dbReference type="GO" id="GO:0005743">
    <property type="term" value="C:mitochondrial inner membrane"/>
    <property type="evidence" value="ECO:0007669"/>
    <property type="project" value="UniProtKB-SubCell"/>
</dbReference>
<evidence type="ECO:0000256" key="10">
    <source>
        <dbReference type="ARBA" id="ARBA00023128"/>
    </source>
</evidence>
<proteinExistence type="inferred from homology"/>
<evidence type="ECO:0000256" key="12">
    <source>
        <dbReference type="SAM" id="MobiDB-lite"/>
    </source>
</evidence>
<evidence type="ECO:0000256" key="2">
    <source>
        <dbReference type="ARBA" id="ARBA00006355"/>
    </source>
</evidence>
<keyword evidence="11" id="KW-0472">Membrane</keyword>
<evidence type="ECO:0000313" key="13">
    <source>
        <dbReference type="EMBL" id="KAF7322400.1"/>
    </source>
</evidence>
<evidence type="ECO:0000313" key="14">
    <source>
        <dbReference type="Proteomes" id="UP000613580"/>
    </source>
</evidence>
<dbReference type="GO" id="GO:0015031">
    <property type="term" value="P:protein transport"/>
    <property type="evidence" value="ECO:0007669"/>
    <property type="project" value="UniProtKB-KW"/>
</dbReference>
<comment type="caution">
    <text evidence="13">The sequence shown here is derived from an EMBL/GenBank/DDBJ whole genome shotgun (WGS) entry which is preliminary data.</text>
</comment>
<evidence type="ECO:0000256" key="3">
    <source>
        <dbReference type="ARBA" id="ARBA00020796"/>
    </source>
</evidence>
<gene>
    <name evidence="13" type="ORF">HMN09_00017900</name>
</gene>
<evidence type="ECO:0000256" key="4">
    <source>
        <dbReference type="ARBA" id="ARBA00022448"/>
    </source>
</evidence>
<evidence type="ECO:0000256" key="11">
    <source>
        <dbReference type="ARBA" id="ARBA00023136"/>
    </source>
</evidence>
<keyword evidence="5" id="KW-0812">Transmembrane</keyword>
<dbReference type="EMBL" id="JACAZE010000001">
    <property type="protein sequence ID" value="KAF7322400.1"/>
    <property type="molecule type" value="Genomic_DNA"/>
</dbReference>
<protein>
    <recommendedName>
        <fullName evidence="3">Mitochondrial import inner membrane translocase subunit TIM54</fullName>
    </recommendedName>
</protein>
<dbReference type="AlphaFoldDB" id="A0A8H6TNP8"/>
<keyword evidence="10" id="KW-0496">Mitochondrion</keyword>
<reference evidence="13" key="1">
    <citation type="submission" date="2020-05" db="EMBL/GenBank/DDBJ databases">
        <title>Mycena genomes resolve the evolution of fungal bioluminescence.</title>
        <authorList>
            <person name="Tsai I.J."/>
        </authorList>
    </citation>
    <scope>NUCLEOTIDE SEQUENCE</scope>
    <source>
        <strain evidence="13">110903Hualien_Pintung</strain>
    </source>
</reference>
<dbReference type="OrthoDB" id="5598305at2759"/>
<sequence>MNGVRAALRFTGVPPWLLDKRPKLPSRNWLIFLSFTSSCVGLYAYDRRQCRAIRQEYIDKVKDFAEERVDSMYRPRRVTVYGGRWPGDEDYDQSLKYFRKYVKARPILVAAAVDFTMVGGKRLGDVAERVADFIKAQRRREAGLDIVPEVYRSLPMYVPPDKEQEYYLEGGIIIIGRPTFKEFMEGLKRGWTEPLDKVDREELLAQELEADGRFDDVEEGDLPSQQQPSPLAPMAYPTSSAPLPIIPPLPPIALVPFTNLLGFTKIPLMIWDWFNRRHHVRNGAEAAYRVIVGQTRPFVGPADDSVETDLDFDVACERWLKKSLFDIPKDTDKAREKFYTELKTKLETARALARGTREPTKDEVHNPPPTEVELRTERLDKEKRWRGDLAGWQIIHPDTRTAWDGRFRDVLRVYTDPKK</sequence>
<keyword evidence="8" id="KW-1133">Transmembrane helix</keyword>
<name>A0A8H6TNP8_MYCCL</name>
<evidence type="ECO:0000256" key="6">
    <source>
        <dbReference type="ARBA" id="ARBA00022792"/>
    </source>
</evidence>
<evidence type="ECO:0000256" key="1">
    <source>
        <dbReference type="ARBA" id="ARBA00004434"/>
    </source>
</evidence>
<evidence type="ECO:0000256" key="5">
    <source>
        <dbReference type="ARBA" id="ARBA00022692"/>
    </source>
</evidence>
<keyword evidence="9" id="KW-0811">Translocation</keyword>
<feature type="region of interest" description="Disordered" evidence="12">
    <location>
        <begin position="350"/>
        <end position="370"/>
    </location>
</feature>
<comment type="subcellular location">
    <subcellularLocation>
        <location evidence="1">Mitochondrion inner membrane</location>
        <topology evidence="1">Single-pass membrane protein</topology>
    </subcellularLocation>
</comment>
<evidence type="ECO:0000256" key="7">
    <source>
        <dbReference type="ARBA" id="ARBA00022927"/>
    </source>
</evidence>
<dbReference type="Pfam" id="PF11711">
    <property type="entry name" value="Tim54"/>
    <property type="match status" value="2"/>
</dbReference>